<keyword evidence="1" id="KW-0472">Membrane</keyword>
<dbReference type="InterPro" id="IPR008963">
    <property type="entry name" value="Purple_acid_Pase-like_N"/>
</dbReference>
<name>A0A1F7IIN6_9BACT</name>
<protein>
    <recommendedName>
        <fullName evidence="2">Purple acid phosphatase N-terminal domain-containing protein</fullName>
    </recommendedName>
</protein>
<feature type="domain" description="Purple acid phosphatase N-terminal" evidence="2">
    <location>
        <begin position="53"/>
        <end position="142"/>
    </location>
</feature>
<dbReference type="GO" id="GO:0003993">
    <property type="term" value="F:acid phosphatase activity"/>
    <property type="evidence" value="ECO:0007669"/>
    <property type="project" value="InterPro"/>
</dbReference>
<comment type="caution">
    <text evidence="3">The sequence shown here is derived from an EMBL/GenBank/DDBJ whole genome shotgun (WGS) entry which is preliminary data.</text>
</comment>
<accession>A0A1F7IIN6</accession>
<evidence type="ECO:0000313" key="3">
    <source>
        <dbReference type="EMBL" id="OGK43226.1"/>
    </source>
</evidence>
<gene>
    <name evidence="3" type="ORF">A3B40_03105</name>
</gene>
<dbReference type="InterPro" id="IPR015914">
    <property type="entry name" value="PAPs_N"/>
</dbReference>
<evidence type="ECO:0000313" key="4">
    <source>
        <dbReference type="Proteomes" id="UP000178040"/>
    </source>
</evidence>
<evidence type="ECO:0000259" key="2">
    <source>
        <dbReference type="Pfam" id="PF16656"/>
    </source>
</evidence>
<sequence>MTYSKYFFPQNPKIPTTLTIGVVLLLIFFLLRLFGSTATPSRGSKKIVKQIRVVNPTHNQFGIFWQTDEKETGWLIYGKREQSLNDVALDERDLQDKRNLYYNHLVVIKNLEPETEYFYKIVSNNQLIESPASGAKPFSFKTSANILQVANLGPAYGKIVKGNGEFLSDAIVILSIDKAYPIASITKTTGEWLIPLNLVINKDTRKNQKVDSNQKLTIEIFAEEKKKTNIITDVSHVGPLPQTVIFGKNYNFLNEEDVLSISTETKKPRDKIEILFPKEDAIISGGTPLIKGTAIPGYEVIVTIESVKSYTLKTLADKEGIWRVILTEQLSPGSHLLKIETKDTSGKKVLLTRKFAIAKSGEQVLASATAEATPTLAPTLTPTPSTTPTLVIQTPTDTPTPPVPGSNIIPIGITSASLIILGLGIFLVF</sequence>
<feature type="transmembrane region" description="Helical" evidence="1">
    <location>
        <begin position="408"/>
        <end position="428"/>
    </location>
</feature>
<keyword evidence="1" id="KW-1133">Transmembrane helix</keyword>
<dbReference type="SUPFAM" id="SSF49363">
    <property type="entry name" value="Purple acid phosphatase, N-terminal domain"/>
    <property type="match status" value="1"/>
</dbReference>
<dbReference type="InterPro" id="IPR013783">
    <property type="entry name" value="Ig-like_fold"/>
</dbReference>
<keyword evidence="1" id="KW-0812">Transmembrane</keyword>
<organism evidence="3 4">
    <name type="scientific">Candidatus Roizmanbacteria bacterium RIFCSPLOWO2_01_FULL_37_16</name>
    <dbReference type="NCBI Taxonomy" id="1802058"/>
    <lineage>
        <taxon>Bacteria</taxon>
        <taxon>Candidatus Roizmaniibacteriota</taxon>
    </lineage>
</organism>
<dbReference type="Gene3D" id="2.60.40.10">
    <property type="entry name" value="Immunoglobulins"/>
    <property type="match status" value="1"/>
</dbReference>
<dbReference type="Proteomes" id="UP000178040">
    <property type="component" value="Unassembled WGS sequence"/>
</dbReference>
<dbReference type="Pfam" id="PF16656">
    <property type="entry name" value="Pur_ac_phosph_N"/>
    <property type="match status" value="1"/>
</dbReference>
<dbReference type="EMBL" id="MGAI01000058">
    <property type="protein sequence ID" value="OGK43226.1"/>
    <property type="molecule type" value="Genomic_DNA"/>
</dbReference>
<reference evidence="3 4" key="1">
    <citation type="journal article" date="2016" name="Nat. Commun.">
        <title>Thousands of microbial genomes shed light on interconnected biogeochemical processes in an aquifer system.</title>
        <authorList>
            <person name="Anantharaman K."/>
            <person name="Brown C.T."/>
            <person name="Hug L.A."/>
            <person name="Sharon I."/>
            <person name="Castelle C.J."/>
            <person name="Probst A.J."/>
            <person name="Thomas B.C."/>
            <person name="Singh A."/>
            <person name="Wilkins M.J."/>
            <person name="Karaoz U."/>
            <person name="Brodie E.L."/>
            <person name="Williams K.H."/>
            <person name="Hubbard S.S."/>
            <person name="Banfield J.F."/>
        </authorList>
    </citation>
    <scope>NUCLEOTIDE SEQUENCE [LARGE SCALE GENOMIC DNA]</scope>
</reference>
<proteinExistence type="predicted"/>
<dbReference type="Gene3D" id="2.60.40.380">
    <property type="entry name" value="Purple acid phosphatase-like, N-terminal"/>
    <property type="match status" value="1"/>
</dbReference>
<dbReference type="AlphaFoldDB" id="A0A1F7IIN6"/>
<evidence type="ECO:0000256" key="1">
    <source>
        <dbReference type="SAM" id="Phobius"/>
    </source>
</evidence>
<dbReference type="GO" id="GO:0046872">
    <property type="term" value="F:metal ion binding"/>
    <property type="evidence" value="ECO:0007669"/>
    <property type="project" value="InterPro"/>
</dbReference>